<comment type="caution">
    <text evidence="2">The sequence shown here is derived from an EMBL/GenBank/DDBJ whole genome shotgun (WGS) entry which is preliminary data.</text>
</comment>
<dbReference type="Proteomes" id="UP000014622">
    <property type="component" value="Unassembled WGS sequence"/>
</dbReference>
<evidence type="ECO:0000259" key="1">
    <source>
        <dbReference type="Pfam" id="PF05738"/>
    </source>
</evidence>
<dbReference type="SUPFAM" id="SSF49478">
    <property type="entry name" value="Cna protein B-type domain"/>
    <property type="match status" value="2"/>
</dbReference>
<dbReference type="CDD" id="cd00222">
    <property type="entry name" value="CollagenBindB"/>
    <property type="match status" value="1"/>
</dbReference>
<accession>A0AB73A5X5</accession>
<dbReference type="InterPro" id="IPR008454">
    <property type="entry name" value="Collagen-bd_Cna-like_B-typ_dom"/>
</dbReference>
<dbReference type="AlphaFoldDB" id="A0AB73A5X5"/>
<feature type="domain" description="CNA-B" evidence="1">
    <location>
        <begin position="1"/>
        <end position="37"/>
    </location>
</feature>
<sequence>RFTNLPKYKDGQEIIYTVTEDNVPEYSTTIEGYNIKNSYTPGKTSLSATKVWDDGNNQDGVRPQSIQVQLYANNQKIGEAVELSEENHWTTTWNELAEKAKGQAVTYRVEELTKVAGYTSEVKQTKDGNNIITNTHVPETKEVSGQKTWEDNE</sequence>
<dbReference type="EMBL" id="ATIT01000140">
    <property type="protein sequence ID" value="EPI08004.1"/>
    <property type="molecule type" value="Genomic_DNA"/>
</dbReference>
<proteinExistence type="predicted"/>
<dbReference type="Pfam" id="PF05738">
    <property type="entry name" value="Cna_B"/>
    <property type="match status" value="2"/>
</dbReference>
<protein>
    <recommendedName>
        <fullName evidence="1">CNA-B domain-containing protein</fullName>
    </recommendedName>
</protein>
<dbReference type="Gene3D" id="2.60.40.1140">
    <property type="entry name" value="Collagen-binding surface protein Cna, B-type domain"/>
    <property type="match status" value="2"/>
</dbReference>
<dbReference type="RefSeq" id="WP_016629262.1">
    <property type="nucleotide sequence ID" value="NZ_KE352047.1"/>
</dbReference>
<gene>
    <name evidence="2" type="ORF">D356_02741</name>
</gene>
<feature type="domain" description="CNA-B" evidence="1">
    <location>
        <begin position="47"/>
        <end position="135"/>
    </location>
</feature>
<reference evidence="2 3" key="1">
    <citation type="submission" date="2013-06" db="EMBL/GenBank/DDBJ databases">
        <authorList>
            <person name="Weinstock G."/>
            <person name="Sodergren E."/>
            <person name="Lobos E.A."/>
            <person name="Fulton L."/>
            <person name="Fulton R."/>
            <person name="Courtney L."/>
            <person name="Fronick C."/>
            <person name="O'Laughlin M."/>
            <person name="Godfrey J."/>
            <person name="Wilson R.M."/>
            <person name="Miner T."/>
            <person name="Farmer C."/>
            <person name="Delehaunty K."/>
            <person name="Cordes M."/>
            <person name="Minx P."/>
            <person name="Tomlinson C."/>
            <person name="Chen J."/>
            <person name="Wollam A."/>
            <person name="Pepin K.H."/>
            <person name="Bhonagiri V."/>
            <person name="Zhang X."/>
            <person name="Warren W."/>
            <person name="Mitreva M."/>
            <person name="Mardis E.R."/>
            <person name="Wilson R.K."/>
        </authorList>
    </citation>
    <scope>NUCLEOTIDE SEQUENCE [LARGE SCALE GENOMIC DNA]</scope>
    <source>
        <strain evidence="2 3">SD2A-2</strain>
    </source>
</reference>
<feature type="non-terminal residue" evidence="2">
    <location>
        <position position="153"/>
    </location>
</feature>
<evidence type="ECO:0000313" key="2">
    <source>
        <dbReference type="EMBL" id="EPI08004.1"/>
    </source>
</evidence>
<organism evidence="2 3">
    <name type="scientific">Enterococcus faecium SD2A-2</name>
    <dbReference type="NCBI Taxonomy" id="1244154"/>
    <lineage>
        <taxon>Bacteria</taxon>
        <taxon>Bacillati</taxon>
        <taxon>Bacillota</taxon>
        <taxon>Bacilli</taxon>
        <taxon>Lactobacillales</taxon>
        <taxon>Enterococcaceae</taxon>
        <taxon>Enterococcus</taxon>
    </lineage>
</organism>
<feature type="non-terminal residue" evidence="2">
    <location>
        <position position="1"/>
    </location>
</feature>
<name>A0AB73A5X5_ENTFC</name>
<evidence type="ECO:0000313" key="3">
    <source>
        <dbReference type="Proteomes" id="UP000014622"/>
    </source>
</evidence>